<dbReference type="SMART" id="SM00079">
    <property type="entry name" value="PBPe"/>
    <property type="match status" value="1"/>
</dbReference>
<dbReference type="Pfam" id="PF00497">
    <property type="entry name" value="SBP_bac_3"/>
    <property type="match status" value="1"/>
</dbReference>
<dbReference type="Proteomes" id="UP000008221">
    <property type="component" value="Chromosome"/>
</dbReference>
<evidence type="ECO:0000256" key="2">
    <source>
        <dbReference type="SAM" id="SignalP"/>
    </source>
</evidence>
<organism evidence="5 6">
    <name type="scientific">Acidothermus cellulolyticus (strain ATCC 43068 / DSM 8971 / 11B)</name>
    <dbReference type="NCBI Taxonomy" id="351607"/>
    <lineage>
        <taxon>Bacteria</taxon>
        <taxon>Bacillati</taxon>
        <taxon>Actinomycetota</taxon>
        <taxon>Actinomycetes</taxon>
        <taxon>Acidothermales</taxon>
        <taxon>Acidothermaceae</taxon>
        <taxon>Acidothermus</taxon>
    </lineage>
</organism>
<dbReference type="eggNOG" id="COG0834">
    <property type="taxonomic scope" value="Bacteria"/>
</dbReference>
<dbReference type="Gene3D" id="3.40.190.10">
    <property type="entry name" value="Periplasmic binding protein-like II"/>
    <property type="match status" value="2"/>
</dbReference>
<dbReference type="HOGENOM" id="CLU_019602_18_1_11"/>
<dbReference type="InterPro" id="IPR001320">
    <property type="entry name" value="Iontro_rcpt_C"/>
</dbReference>
<protein>
    <submittedName>
        <fullName evidence="5">Amino acid ABC transporter substrate-binding protein, PAAT family</fullName>
    </submittedName>
</protein>
<dbReference type="SUPFAM" id="SSF53850">
    <property type="entry name" value="Periplasmic binding protein-like II"/>
    <property type="match status" value="1"/>
</dbReference>
<dbReference type="PROSITE" id="PS51257">
    <property type="entry name" value="PROKAR_LIPOPROTEIN"/>
    <property type="match status" value="1"/>
</dbReference>
<dbReference type="InParanoid" id="A0LVF3"/>
<dbReference type="CDD" id="cd01004">
    <property type="entry name" value="PBP2_MidA_like"/>
    <property type="match status" value="1"/>
</dbReference>
<feature type="chain" id="PRO_5038999348" evidence="2">
    <location>
        <begin position="26"/>
        <end position="302"/>
    </location>
</feature>
<evidence type="ECO:0000259" key="3">
    <source>
        <dbReference type="SMART" id="SM00062"/>
    </source>
</evidence>
<dbReference type="PANTHER" id="PTHR35936:SF17">
    <property type="entry name" value="ARGININE-BINDING EXTRACELLULAR PROTEIN ARTP"/>
    <property type="match status" value="1"/>
</dbReference>
<evidence type="ECO:0000259" key="4">
    <source>
        <dbReference type="SMART" id="SM00079"/>
    </source>
</evidence>
<dbReference type="GO" id="GO:0015276">
    <property type="term" value="F:ligand-gated monoatomic ion channel activity"/>
    <property type="evidence" value="ECO:0007669"/>
    <property type="project" value="InterPro"/>
</dbReference>
<dbReference type="GO" id="GO:0016020">
    <property type="term" value="C:membrane"/>
    <property type="evidence" value="ECO:0007669"/>
    <property type="project" value="InterPro"/>
</dbReference>
<sequence length="302" mass="31375">MKRSIRGATGHVICTGILVSLAVTACSSSGSSAGSSARSTASAAGTSAVGTAGAQPLKAGTLKIGTSADFPPMMIRDPSDPSKVQGFEADMIKALMDHVHQNYTIQISNFSGLIPAIQSGQLDMAVSDVYVTAEREKVVDFVPYMKSGLSVLVAQKNLSTTKSELDLCGKPIGVVTGSPSEAEAGNSMTQKCKSAGKAGLDLKSFQAVSDELAQIDNGRLFGIIEDSLSLIYVQKQKPGAYGVAFVVPGTEIEVGIAVAKNSPMLPALRSDVEWYLSSAQYKTDASKWGIPDTSLLSPSSSS</sequence>
<proteinExistence type="predicted"/>
<dbReference type="EMBL" id="CP000481">
    <property type="protein sequence ID" value="ABK53413.1"/>
    <property type="molecule type" value="Genomic_DNA"/>
</dbReference>
<evidence type="ECO:0000313" key="6">
    <source>
        <dbReference type="Proteomes" id="UP000008221"/>
    </source>
</evidence>
<feature type="domain" description="Solute-binding protein family 3/N-terminal" evidence="3">
    <location>
        <begin position="61"/>
        <end position="292"/>
    </location>
</feature>
<keyword evidence="1 2" id="KW-0732">Signal</keyword>
<dbReference type="SMART" id="SM00062">
    <property type="entry name" value="PBPb"/>
    <property type="match status" value="1"/>
</dbReference>
<name>A0LVF3_ACIC1</name>
<dbReference type="KEGG" id="ace:Acel_1641"/>
<feature type="signal peptide" evidence="2">
    <location>
        <begin position="1"/>
        <end position="25"/>
    </location>
</feature>
<dbReference type="PANTHER" id="PTHR35936">
    <property type="entry name" value="MEMBRANE-BOUND LYTIC MUREIN TRANSGLYCOSYLASE F"/>
    <property type="match status" value="1"/>
</dbReference>
<keyword evidence="6" id="KW-1185">Reference proteome</keyword>
<accession>A0LVF3</accession>
<dbReference type="STRING" id="351607.Acel_1641"/>
<dbReference type="InterPro" id="IPR001638">
    <property type="entry name" value="Solute-binding_3/MltF_N"/>
</dbReference>
<evidence type="ECO:0000313" key="5">
    <source>
        <dbReference type="EMBL" id="ABK53413.1"/>
    </source>
</evidence>
<reference evidence="5 6" key="1">
    <citation type="journal article" date="2009" name="Genome Res.">
        <title>Complete genome of the cellulolytic thermophile Acidothermus cellulolyticus 11B provides insights into its ecophysiological and evolutionary adaptations.</title>
        <authorList>
            <person name="Barabote R.D."/>
            <person name="Xie G."/>
            <person name="Leu D.H."/>
            <person name="Normand P."/>
            <person name="Necsulea A."/>
            <person name="Daubin V."/>
            <person name="Medigue C."/>
            <person name="Adney W.S."/>
            <person name="Xu X.C."/>
            <person name="Lapidus A."/>
            <person name="Parales R.E."/>
            <person name="Detter C."/>
            <person name="Pujic P."/>
            <person name="Bruce D."/>
            <person name="Lavire C."/>
            <person name="Challacombe J.F."/>
            <person name="Brettin T.S."/>
            <person name="Berry A.M."/>
        </authorList>
    </citation>
    <scope>NUCLEOTIDE SEQUENCE [LARGE SCALE GENOMIC DNA]</scope>
    <source>
        <strain evidence="6">ATCC 43068 / DSM 8971 / 11B</strain>
    </source>
</reference>
<evidence type="ECO:0000256" key="1">
    <source>
        <dbReference type="ARBA" id="ARBA00022729"/>
    </source>
</evidence>
<gene>
    <name evidence="5" type="ordered locus">Acel_1641</name>
</gene>
<feature type="domain" description="Ionotropic glutamate receptor C-terminal" evidence="4">
    <location>
        <begin position="61"/>
        <end position="292"/>
    </location>
</feature>
<dbReference type="AlphaFoldDB" id="A0LVF3"/>